<feature type="transmembrane region" description="Helical" evidence="1">
    <location>
        <begin position="282"/>
        <end position="304"/>
    </location>
</feature>
<gene>
    <name evidence="3" type="primary">si:ch211-248a14.8</name>
</gene>
<dbReference type="OrthoDB" id="9943635at2759"/>
<organism evidence="2 3">
    <name type="scientific">Chanos chanos</name>
    <name type="common">Milkfish</name>
    <name type="synonym">Mugil chanos</name>
    <dbReference type="NCBI Taxonomy" id="29144"/>
    <lineage>
        <taxon>Eukaryota</taxon>
        <taxon>Metazoa</taxon>
        <taxon>Chordata</taxon>
        <taxon>Craniata</taxon>
        <taxon>Vertebrata</taxon>
        <taxon>Euteleostomi</taxon>
        <taxon>Actinopterygii</taxon>
        <taxon>Neopterygii</taxon>
        <taxon>Teleostei</taxon>
        <taxon>Ostariophysi</taxon>
        <taxon>Gonorynchiformes</taxon>
        <taxon>Chanidae</taxon>
        <taxon>Chanos</taxon>
    </lineage>
</organism>
<evidence type="ECO:0000256" key="1">
    <source>
        <dbReference type="SAM" id="Phobius"/>
    </source>
</evidence>
<dbReference type="AlphaFoldDB" id="A0A6J2WBV2"/>
<feature type="transmembrane region" description="Helical" evidence="1">
    <location>
        <begin position="97"/>
        <end position="123"/>
    </location>
</feature>
<evidence type="ECO:0000313" key="3">
    <source>
        <dbReference type="RefSeq" id="XP_030641874.1"/>
    </source>
</evidence>
<feature type="transmembrane region" description="Helical" evidence="1">
    <location>
        <begin position="250"/>
        <end position="270"/>
    </location>
</feature>
<keyword evidence="1" id="KW-1133">Transmembrane helix</keyword>
<name>A0A6J2WBV2_CHACN</name>
<keyword evidence="1" id="KW-0812">Transmembrane</keyword>
<keyword evidence="2" id="KW-1185">Reference proteome</keyword>
<feature type="transmembrane region" description="Helical" evidence="1">
    <location>
        <begin position="187"/>
        <end position="206"/>
    </location>
</feature>
<feature type="transmembrane region" description="Helical" evidence="1">
    <location>
        <begin position="160"/>
        <end position="180"/>
    </location>
</feature>
<proteinExistence type="predicted"/>
<reference evidence="3" key="1">
    <citation type="submission" date="2025-08" db="UniProtKB">
        <authorList>
            <consortium name="RefSeq"/>
        </authorList>
    </citation>
    <scope>IDENTIFICATION</scope>
</reference>
<sequence length="333" mass="36597">MTQFQQNSGSFLAGFMVRLESWHSHPGSKNTLPSKCSDWLRMRSPPKLRVCVYEVWKVIAPIIYFGGAVVAMVLFSLTDKLHSFVSRIFIPQYHYPYAVPLTFIQVLIVLLALLALHGVGLLHLKPFSLPLAERLLVPAVCGSAQAVLALWAEASGHSGLYPLIGRLLPLLSLAFGHLLAIHTPASASVTCLVTAVTVASVSITVYNGMYAVETLEWLYSPLSLILHTISLVWLVKVAQSEKLHTSPFDLFYTLTVNRTVLLAVLCLLHPDSSRAVTDGNWHSLLFLGYMLGMLLLGALQLLLVDMVALRFSVLPATLLHSARGLLQPFCSML</sequence>
<feature type="transmembrane region" description="Helical" evidence="1">
    <location>
        <begin position="218"/>
        <end position="238"/>
    </location>
</feature>
<keyword evidence="1" id="KW-0472">Membrane</keyword>
<feature type="transmembrane region" description="Helical" evidence="1">
    <location>
        <begin position="50"/>
        <end position="77"/>
    </location>
</feature>
<accession>A0A6J2WBV2</accession>
<dbReference type="InParanoid" id="A0A6J2WBV2"/>
<feature type="transmembrane region" description="Helical" evidence="1">
    <location>
        <begin position="135"/>
        <end position="154"/>
    </location>
</feature>
<evidence type="ECO:0000313" key="2">
    <source>
        <dbReference type="Proteomes" id="UP000504632"/>
    </source>
</evidence>
<dbReference type="GeneID" id="115822266"/>
<dbReference type="Proteomes" id="UP000504632">
    <property type="component" value="Chromosome 10"/>
</dbReference>
<dbReference type="RefSeq" id="XP_030641874.1">
    <property type="nucleotide sequence ID" value="XM_030786014.1"/>
</dbReference>
<protein>
    <submittedName>
        <fullName evidence="3">Uncharacterized protein si:ch211-248a14.8</fullName>
    </submittedName>
</protein>